<dbReference type="STRING" id="1147123.SAMN05443428_12625"/>
<dbReference type="GO" id="GO:0006567">
    <property type="term" value="P:L-threonine catabolic process"/>
    <property type="evidence" value="ECO:0007669"/>
    <property type="project" value="TreeGrafter"/>
</dbReference>
<dbReference type="Pfam" id="PF00291">
    <property type="entry name" value="PALP"/>
    <property type="match status" value="1"/>
</dbReference>
<dbReference type="GO" id="GO:0003941">
    <property type="term" value="F:L-serine ammonia-lyase activity"/>
    <property type="evidence" value="ECO:0007669"/>
    <property type="project" value="TreeGrafter"/>
</dbReference>
<dbReference type="AlphaFoldDB" id="A0A1T4Y7U5"/>
<dbReference type="GO" id="GO:0004794">
    <property type="term" value="F:threonine deaminase activity"/>
    <property type="evidence" value="ECO:0007669"/>
    <property type="project" value="TreeGrafter"/>
</dbReference>
<comment type="catalytic activity">
    <reaction evidence="6 8">
        <text>O-phospho-L-homoserine + H2O = L-threonine + phosphate</text>
        <dbReference type="Rhea" id="RHEA:10840"/>
        <dbReference type="ChEBI" id="CHEBI:15377"/>
        <dbReference type="ChEBI" id="CHEBI:43474"/>
        <dbReference type="ChEBI" id="CHEBI:57590"/>
        <dbReference type="ChEBI" id="CHEBI:57926"/>
        <dbReference type="EC" id="4.2.3.1"/>
    </reaction>
</comment>
<keyword evidence="4 8" id="KW-0663">Pyridoxal phosphate</keyword>
<dbReference type="Proteomes" id="UP000190105">
    <property type="component" value="Unassembled WGS sequence"/>
</dbReference>
<evidence type="ECO:0000256" key="10">
    <source>
        <dbReference type="PIRSR" id="PIRSR038945-2"/>
    </source>
</evidence>
<dbReference type="InterPro" id="IPR036052">
    <property type="entry name" value="TrpB-like_PALP_sf"/>
</dbReference>
<proteinExistence type="inferred from homology"/>
<dbReference type="GO" id="GO:0009088">
    <property type="term" value="P:threonine biosynthetic process"/>
    <property type="evidence" value="ECO:0007669"/>
    <property type="project" value="UniProtKB-UniRule"/>
</dbReference>
<evidence type="ECO:0000256" key="6">
    <source>
        <dbReference type="ARBA" id="ARBA00049144"/>
    </source>
</evidence>
<dbReference type="PANTHER" id="PTHR48078:SF6">
    <property type="entry name" value="L-THREONINE DEHYDRATASE CATABOLIC TDCB"/>
    <property type="match status" value="1"/>
</dbReference>
<dbReference type="PIRSF" id="PIRSF038945">
    <property type="entry name" value="Thr_synthase"/>
    <property type="match status" value="1"/>
</dbReference>
<dbReference type="CDD" id="cd01563">
    <property type="entry name" value="Thr-synth_1"/>
    <property type="match status" value="1"/>
</dbReference>
<evidence type="ECO:0000256" key="7">
    <source>
        <dbReference type="NCBIfam" id="TIGR00260"/>
    </source>
</evidence>
<keyword evidence="5 8" id="KW-0456">Lyase</keyword>
<protein>
    <recommendedName>
        <fullName evidence="3 7">Threonine synthase</fullName>
        <ecNumber evidence="7 8">4.2.3.1</ecNumber>
    </recommendedName>
</protein>
<evidence type="ECO:0000256" key="9">
    <source>
        <dbReference type="PIRSR" id="PIRSR038945-1"/>
    </source>
</evidence>
<keyword evidence="13" id="KW-1185">Reference proteome</keyword>
<dbReference type="UniPathway" id="UPA00050">
    <property type="reaction ID" value="UER00065"/>
</dbReference>
<evidence type="ECO:0000256" key="1">
    <source>
        <dbReference type="ARBA" id="ARBA00001933"/>
    </source>
</evidence>
<evidence type="ECO:0000256" key="8">
    <source>
        <dbReference type="PIRNR" id="PIRNR038945"/>
    </source>
</evidence>
<dbReference type="NCBIfam" id="TIGR00260">
    <property type="entry name" value="thrC"/>
    <property type="match status" value="1"/>
</dbReference>
<dbReference type="InterPro" id="IPR026260">
    <property type="entry name" value="Thr_Synthase_bac/arc"/>
</dbReference>
<evidence type="ECO:0000256" key="3">
    <source>
        <dbReference type="ARBA" id="ARBA00018679"/>
    </source>
</evidence>
<evidence type="ECO:0000256" key="2">
    <source>
        <dbReference type="ARBA" id="ARBA00005517"/>
    </source>
</evidence>
<feature type="modified residue" description="N6-(pyridoxal phosphate)lysine" evidence="10">
    <location>
        <position position="114"/>
    </location>
</feature>
<dbReference type="EC" id="4.2.3.1" evidence="7 8"/>
<comment type="cofactor">
    <cofactor evidence="1 8 9">
        <name>pyridoxal 5'-phosphate</name>
        <dbReference type="ChEBI" id="CHEBI:597326"/>
    </cofactor>
</comment>
<evidence type="ECO:0000259" key="11">
    <source>
        <dbReference type="Pfam" id="PF00291"/>
    </source>
</evidence>
<reference evidence="13" key="1">
    <citation type="submission" date="2017-02" db="EMBL/GenBank/DDBJ databases">
        <authorList>
            <person name="Varghese N."/>
            <person name="Submissions S."/>
        </authorList>
    </citation>
    <scope>NUCLEOTIDE SEQUENCE [LARGE SCALE GENOMIC DNA]</scope>
    <source>
        <strain evidence="13">USBA 833</strain>
    </source>
</reference>
<organism evidence="12 13">
    <name type="scientific">Caloramator quimbayensis</name>
    <dbReference type="NCBI Taxonomy" id="1147123"/>
    <lineage>
        <taxon>Bacteria</taxon>
        <taxon>Bacillati</taxon>
        <taxon>Bacillota</taxon>
        <taxon>Clostridia</taxon>
        <taxon>Eubacteriales</taxon>
        <taxon>Clostridiaceae</taxon>
        <taxon>Caloramator</taxon>
    </lineage>
</organism>
<dbReference type="PANTHER" id="PTHR48078">
    <property type="entry name" value="THREONINE DEHYDRATASE, MITOCHONDRIAL-RELATED"/>
    <property type="match status" value="1"/>
</dbReference>
<gene>
    <name evidence="12" type="ORF">SAMN05443428_12625</name>
</gene>
<dbReference type="SUPFAM" id="SSF53686">
    <property type="entry name" value="Tryptophan synthase beta subunit-like PLP-dependent enzymes"/>
    <property type="match status" value="1"/>
</dbReference>
<name>A0A1T4Y7U5_9CLOT</name>
<dbReference type="InterPro" id="IPR050147">
    <property type="entry name" value="Ser/Thr_Dehydratase"/>
</dbReference>
<feature type="binding site" evidence="9">
    <location>
        <position position="140"/>
    </location>
    <ligand>
        <name>pyridoxal 5'-phosphate</name>
        <dbReference type="ChEBI" id="CHEBI:597326"/>
    </ligand>
</feature>
<evidence type="ECO:0000256" key="5">
    <source>
        <dbReference type="ARBA" id="ARBA00023239"/>
    </source>
</evidence>
<comment type="similarity">
    <text evidence="2 8">Belongs to the threonine synthase family.</text>
</comment>
<evidence type="ECO:0000313" key="13">
    <source>
        <dbReference type="Proteomes" id="UP000190105"/>
    </source>
</evidence>
<comment type="function">
    <text evidence="8">Catalyzes the gamma-elimination of phosphate from L-phosphohomoserine and the beta-addition of water to produce L-threonine.</text>
</comment>
<evidence type="ECO:0000256" key="4">
    <source>
        <dbReference type="ARBA" id="ARBA00022898"/>
    </source>
</evidence>
<dbReference type="InterPro" id="IPR004450">
    <property type="entry name" value="Thr_synthase-like"/>
</dbReference>
<dbReference type="EMBL" id="FUYH01000026">
    <property type="protein sequence ID" value="SKA97780.1"/>
    <property type="molecule type" value="Genomic_DNA"/>
</dbReference>
<sequence length="415" mass="45321">MSKVKNLKCVKCGSVYHEKDDLYVCPKCGIEGILDVVLDYDYIEKNISKKYLKENNDYSMWRYLPSIPIEDTSGIQPIKVGWTPLYKAERLSKNLKLPTIYIKDDTRNPTASLKDRASAVGVAKAIELGKKVMCAASTGNAASSLSGFAACAGIENYIFVPETAPEAKITQLLIYGSKVFLVKGTYDEAVDLCFEAAEKFGWYNRSCAINPYLVEGKKTVAYEICEQLNFNVPDIVVMAVGDGCSIAGAYKGFYECFRLGLTDKIPKMVGVQAEGSNPVTRAVESGKPVFDYKKPKTIADSISVGIPRNGIKAFNAIKESNGFMIDVSDDEILDAMRILARNTGVFGEPAGVTSFAGILKMKRLGILDDYESIATIVSGSGLKDIKSASLACPKGISVKPDINELYNIIQNLKEE</sequence>
<evidence type="ECO:0000313" key="12">
    <source>
        <dbReference type="EMBL" id="SKA97780.1"/>
    </source>
</evidence>
<dbReference type="InterPro" id="IPR001926">
    <property type="entry name" value="TrpB-like_PALP"/>
</dbReference>
<dbReference type="GO" id="GO:0009097">
    <property type="term" value="P:isoleucine biosynthetic process"/>
    <property type="evidence" value="ECO:0007669"/>
    <property type="project" value="TreeGrafter"/>
</dbReference>
<dbReference type="Gene3D" id="3.40.50.1100">
    <property type="match status" value="2"/>
</dbReference>
<keyword evidence="8" id="KW-0791">Threonine biosynthesis</keyword>
<accession>A0A1T4Y7U5</accession>
<dbReference type="GO" id="GO:0006565">
    <property type="term" value="P:L-serine catabolic process"/>
    <property type="evidence" value="ECO:0007669"/>
    <property type="project" value="TreeGrafter"/>
</dbReference>
<dbReference type="RefSeq" id="WP_207651471.1">
    <property type="nucleotide sequence ID" value="NZ_FUYH01000026.1"/>
</dbReference>
<dbReference type="GO" id="GO:0004795">
    <property type="term" value="F:threonine synthase activity"/>
    <property type="evidence" value="ECO:0007669"/>
    <property type="project" value="UniProtKB-UniRule"/>
</dbReference>
<feature type="domain" description="Tryptophan synthase beta chain-like PALP" evidence="11">
    <location>
        <begin position="80"/>
        <end position="379"/>
    </location>
</feature>
<keyword evidence="8" id="KW-0028">Amino-acid biosynthesis</keyword>
<comment type="pathway">
    <text evidence="8">Amino-acid biosynthesis; L-threonine biosynthesis; L-threonine from L-aspartate: step 5/5.</text>
</comment>